<proteinExistence type="predicted"/>
<sequence length="419" mass="45967">MTASPFKSYLAILALALTGGALLLVAFVIIVDPYGLYGVVRRDNFNAVKPGLSRYQSQIKQEHALRRRPQFIILGNSRAEIGFDPRASALSALGTGYNLAIPGTGLATSASQFAQLRQAGIRPRTVIAGMEFIDFLNPAVASAARPAAATAPPAHGRIFWRFDALFSLASVKDAVHTLRIQHDGEAATLSADGFNPLLEYGAHVRRDGYHKMFTQRARESAASLRRKSTHGFATEDFLVLRAFLLAMAATQADIKLVIYPYHAQLLAMFEAAGLWPLFDEWKDQLVLAIGEVRARYPDARISLTDFSGYGAYNCEPIPAANERERATRWYWEAGHFKKALGDIVLQRLMSPRENAPGEGQFGMPLDGARLEENRARIAQERSSCAAAQPALFSSQLFAMQGSHFGGRTQTQTSATYTNK</sequence>
<dbReference type="EMBL" id="CP071520">
    <property type="protein sequence ID" value="QSX94800.1"/>
    <property type="molecule type" value="Genomic_DNA"/>
</dbReference>
<name>A0AAJ4MPQ5_9BURK</name>
<accession>A0AAJ4MPQ5</accession>
<gene>
    <name evidence="1" type="ORF">J3P46_19035</name>
</gene>
<organism evidence="1 2">
    <name type="scientific">Janthinobacterium lividum</name>
    <dbReference type="NCBI Taxonomy" id="29581"/>
    <lineage>
        <taxon>Bacteria</taxon>
        <taxon>Pseudomonadati</taxon>
        <taxon>Pseudomonadota</taxon>
        <taxon>Betaproteobacteria</taxon>
        <taxon>Burkholderiales</taxon>
        <taxon>Oxalobacteraceae</taxon>
        <taxon>Janthinobacterium</taxon>
    </lineage>
</organism>
<reference evidence="1 2" key="1">
    <citation type="submission" date="2021-03" db="EMBL/GenBank/DDBJ databases">
        <title>Draft genome sequence of Janthinobacterium sp. strain PLB02 isolated from infected primmorphs (Lubomirskia baicalensis).</title>
        <authorList>
            <person name="Chernogor L.I."/>
            <person name="Belikov S.I."/>
            <person name="Petrushin I.S."/>
        </authorList>
    </citation>
    <scope>NUCLEOTIDE SEQUENCE [LARGE SCALE GENOMIC DNA]</scope>
    <source>
        <strain evidence="1 2">PLB02</strain>
    </source>
</reference>
<dbReference type="RefSeq" id="WP_151096299.1">
    <property type="nucleotide sequence ID" value="NZ_CP071520.1"/>
</dbReference>
<dbReference type="Proteomes" id="UP000662821">
    <property type="component" value="Chromosome"/>
</dbReference>
<dbReference type="AlphaFoldDB" id="A0AAJ4MPQ5"/>
<protein>
    <submittedName>
        <fullName evidence="1">Uncharacterized protein</fullName>
    </submittedName>
</protein>
<evidence type="ECO:0000313" key="2">
    <source>
        <dbReference type="Proteomes" id="UP000662821"/>
    </source>
</evidence>
<evidence type="ECO:0000313" key="1">
    <source>
        <dbReference type="EMBL" id="QSX94800.1"/>
    </source>
</evidence>